<dbReference type="Proteomes" id="UP001550210">
    <property type="component" value="Unassembled WGS sequence"/>
</dbReference>
<dbReference type="InterPro" id="IPR028082">
    <property type="entry name" value="Peripla_BP_I"/>
</dbReference>
<organism evidence="5 6">
    <name type="scientific">Streptomyces ossamyceticus</name>
    <dbReference type="NCBI Taxonomy" id="249581"/>
    <lineage>
        <taxon>Bacteria</taxon>
        <taxon>Bacillati</taxon>
        <taxon>Actinomycetota</taxon>
        <taxon>Actinomycetes</taxon>
        <taxon>Kitasatosporales</taxon>
        <taxon>Streptomycetaceae</taxon>
        <taxon>Streptomyces</taxon>
    </lineage>
</organism>
<gene>
    <name evidence="5" type="ORF">ABZZ21_22980</name>
</gene>
<accession>A0ABV2V225</accession>
<evidence type="ECO:0000256" key="2">
    <source>
        <dbReference type="ARBA" id="ARBA00023125"/>
    </source>
</evidence>
<keyword evidence="6" id="KW-1185">Reference proteome</keyword>
<sequence length="104" mass="11042">MGRNPAHLLLQCCKFSLRAAAGPSAVAEAGLFVPGALSVAGYDNTTFAAFDPISLTSVDQAGQEMGRNAVRLLLERIEDRGRPSSRVTLSPALVRCRSTARLAR</sequence>
<evidence type="ECO:0000256" key="1">
    <source>
        <dbReference type="ARBA" id="ARBA00023015"/>
    </source>
</evidence>
<dbReference type="InterPro" id="IPR046335">
    <property type="entry name" value="LacI/GalR-like_sensor"/>
</dbReference>
<dbReference type="PANTHER" id="PTHR30146:SF109">
    <property type="entry name" value="HTH-TYPE TRANSCRIPTIONAL REGULATOR GALS"/>
    <property type="match status" value="1"/>
</dbReference>
<comment type="caution">
    <text evidence="5">The sequence shown here is derived from an EMBL/GenBank/DDBJ whole genome shotgun (WGS) entry which is preliminary data.</text>
</comment>
<dbReference type="SUPFAM" id="SSF53822">
    <property type="entry name" value="Periplasmic binding protein-like I"/>
    <property type="match status" value="1"/>
</dbReference>
<dbReference type="EMBL" id="JBEXPZ010000029">
    <property type="protein sequence ID" value="MET9847360.1"/>
    <property type="molecule type" value="Genomic_DNA"/>
</dbReference>
<evidence type="ECO:0000313" key="5">
    <source>
        <dbReference type="EMBL" id="MET9847360.1"/>
    </source>
</evidence>
<dbReference type="PANTHER" id="PTHR30146">
    <property type="entry name" value="LACI-RELATED TRANSCRIPTIONAL REPRESSOR"/>
    <property type="match status" value="1"/>
</dbReference>
<feature type="domain" description="Transcriptional regulator LacI/GalR-like sensor" evidence="4">
    <location>
        <begin position="16"/>
        <end position="99"/>
    </location>
</feature>
<protein>
    <submittedName>
        <fullName evidence="5">Substrate-binding domain-containing protein</fullName>
    </submittedName>
</protein>
<keyword evidence="3" id="KW-0804">Transcription</keyword>
<keyword evidence="1" id="KW-0805">Transcription regulation</keyword>
<evidence type="ECO:0000259" key="4">
    <source>
        <dbReference type="Pfam" id="PF13377"/>
    </source>
</evidence>
<name>A0ABV2V225_9ACTN</name>
<evidence type="ECO:0000313" key="6">
    <source>
        <dbReference type="Proteomes" id="UP001550210"/>
    </source>
</evidence>
<dbReference type="Pfam" id="PF13377">
    <property type="entry name" value="Peripla_BP_3"/>
    <property type="match status" value="1"/>
</dbReference>
<evidence type="ECO:0000256" key="3">
    <source>
        <dbReference type="ARBA" id="ARBA00023163"/>
    </source>
</evidence>
<keyword evidence="2" id="KW-0238">DNA-binding</keyword>
<reference evidence="5 6" key="1">
    <citation type="submission" date="2024-06" db="EMBL/GenBank/DDBJ databases">
        <title>The Natural Products Discovery Center: Release of the First 8490 Sequenced Strains for Exploring Actinobacteria Biosynthetic Diversity.</title>
        <authorList>
            <person name="Kalkreuter E."/>
            <person name="Kautsar S.A."/>
            <person name="Yang D."/>
            <person name="Bader C.D."/>
            <person name="Teijaro C.N."/>
            <person name="Fluegel L."/>
            <person name="Davis C.M."/>
            <person name="Simpson J.R."/>
            <person name="Lauterbach L."/>
            <person name="Steele A.D."/>
            <person name="Gui C."/>
            <person name="Meng S."/>
            <person name="Li G."/>
            <person name="Viehrig K."/>
            <person name="Ye F."/>
            <person name="Su P."/>
            <person name="Kiefer A.F."/>
            <person name="Nichols A."/>
            <person name="Cepeda A.J."/>
            <person name="Yan W."/>
            <person name="Fan B."/>
            <person name="Jiang Y."/>
            <person name="Adhikari A."/>
            <person name="Zheng C.-J."/>
            <person name="Schuster L."/>
            <person name="Cowan T.M."/>
            <person name="Smanski M.J."/>
            <person name="Chevrette M.G."/>
            <person name="De Carvalho L.P.S."/>
            <person name="Shen B."/>
        </authorList>
    </citation>
    <scope>NUCLEOTIDE SEQUENCE [LARGE SCALE GENOMIC DNA]</scope>
    <source>
        <strain evidence="5 6">NPDC006434</strain>
    </source>
</reference>
<proteinExistence type="predicted"/>
<dbReference type="RefSeq" id="WP_355398610.1">
    <property type="nucleotide sequence ID" value="NZ_JBEGHN010000034.1"/>
</dbReference>
<dbReference type="Gene3D" id="3.40.50.2300">
    <property type="match status" value="2"/>
</dbReference>